<accession>A3IJY3</accession>
<dbReference type="Proteomes" id="UP000003781">
    <property type="component" value="Unassembled WGS sequence"/>
</dbReference>
<evidence type="ECO:0000313" key="1">
    <source>
        <dbReference type="EMBL" id="EAZ94115.1"/>
    </source>
</evidence>
<dbReference type="AlphaFoldDB" id="A3IJY3"/>
<sequence>MIFSLRELICSLLFLSKFSYSDNSTNKLFFSCLIVSNS</sequence>
<reference evidence="1 2" key="1">
    <citation type="submission" date="2007-03" db="EMBL/GenBank/DDBJ databases">
        <authorList>
            <person name="Stal L."/>
            <person name="Ferriera S."/>
            <person name="Johnson J."/>
            <person name="Kravitz S."/>
            <person name="Beeson K."/>
            <person name="Sutton G."/>
            <person name="Rogers Y.-H."/>
            <person name="Friedman R."/>
            <person name="Frazier M."/>
            <person name="Venter J.C."/>
        </authorList>
    </citation>
    <scope>NUCLEOTIDE SEQUENCE [LARGE SCALE GENOMIC DNA]</scope>
    <source>
        <strain evidence="1 2">CCY0110</strain>
    </source>
</reference>
<name>A3IJY3_9CHRO</name>
<organism evidence="1 2">
    <name type="scientific">Crocosphaera chwakensis CCY0110</name>
    <dbReference type="NCBI Taxonomy" id="391612"/>
    <lineage>
        <taxon>Bacteria</taxon>
        <taxon>Bacillati</taxon>
        <taxon>Cyanobacteriota</taxon>
        <taxon>Cyanophyceae</taxon>
        <taxon>Oscillatoriophycideae</taxon>
        <taxon>Chroococcales</taxon>
        <taxon>Aphanothecaceae</taxon>
        <taxon>Crocosphaera</taxon>
        <taxon>Crocosphaera chwakensis</taxon>
    </lineage>
</organism>
<protein>
    <submittedName>
        <fullName evidence="1">Uncharacterized protein</fullName>
    </submittedName>
</protein>
<proteinExistence type="predicted"/>
<dbReference type="EMBL" id="AAXW01000002">
    <property type="protein sequence ID" value="EAZ94115.1"/>
    <property type="molecule type" value="Genomic_DNA"/>
</dbReference>
<comment type="caution">
    <text evidence="1">The sequence shown here is derived from an EMBL/GenBank/DDBJ whole genome shotgun (WGS) entry which is preliminary data.</text>
</comment>
<evidence type="ECO:0000313" key="2">
    <source>
        <dbReference type="Proteomes" id="UP000003781"/>
    </source>
</evidence>
<gene>
    <name evidence="1" type="ORF">CY0110_20007</name>
</gene>
<keyword evidence="2" id="KW-1185">Reference proteome</keyword>